<evidence type="ECO:0000313" key="1">
    <source>
        <dbReference type="EMBL" id="PIS09002.1"/>
    </source>
</evidence>
<proteinExistence type="predicted"/>
<evidence type="ECO:0000313" key="2">
    <source>
        <dbReference type="Proteomes" id="UP000230093"/>
    </source>
</evidence>
<dbReference type="Gene3D" id="3.90.870.10">
    <property type="entry name" value="DHBP synthase"/>
    <property type="match status" value="1"/>
</dbReference>
<organism evidence="1 2">
    <name type="scientific">Candidatus Beckwithbacteria bacterium CG10_big_fil_rev_8_21_14_0_10_34_10</name>
    <dbReference type="NCBI Taxonomy" id="1974495"/>
    <lineage>
        <taxon>Bacteria</taxon>
        <taxon>Candidatus Beckwithiibacteriota</taxon>
    </lineage>
</organism>
<comment type="caution">
    <text evidence="1">The sequence shown here is derived from an EMBL/GenBank/DDBJ whole genome shotgun (WGS) entry which is preliminary data.</text>
</comment>
<gene>
    <name evidence="1" type="ORF">COT75_04035</name>
</gene>
<dbReference type="EMBL" id="PEZT01000023">
    <property type="protein sequence ID" value="PIS09002.1"/>
    <property type="molecule type" value="Genomic_DNA"/>
</dbReference>
<dbReference type="AlphaFoldDB" id="A0A2H0W8M1"/>
<name>A0A2H0W8M1_9BACT</name>
<dbReference type="Proteomes" id="UP000230093">
    <property type="component" value="Unassembled WGS sequence"/>
</dbReference>
<accession>A0A2H0W8M1</accession>
<protein>
    <submittedName>
        <fullName evidence="1">Uncharacterized protein</fullName>
    </submittedName>
</protein>
<sequence length="300" mass="33229">MVEIELQRQEQALSLATRLSEINSSAPEILSIWNEVDVLKAVELASQGYPIAFGVRGSQGRIYGFGGKAEAYLNPFKGESITQLKSWEGRQRDFTKKPPIALTSWERIYKLVDWNSLVLNKVGFKAQDAVNLVNKLLKTAHLILPITKEAEVLLPFAKAYNLNKKGHVFMEVGNDPLKGLVERFEAETRGAVFLATSANLASKPTLTTWRGVKSTFGDRLSLILAEANEESLAEGGYSSSIYDVTRLPFRIDALRLRLGPSHQRLVRTVIEVNNDGIFFHPVIGFSNLEKVIGGEDASLA</sequence>
<reference evidence="2" key="1">
    <citation type="submission" date="2017-09" db="EMBL/GenBank/DDBJ databases">
        <title>Depth-based differentiation of microbial function through sediment-hosted aquifers and enrichment of novel symbionts in the deep terrestrial subsurface.</title>
        <authorList>
            <person name="Probst A.J."/>
            <person name="Ladd B."/>
            <person name="Jarett J.K."/>
            <person name="Geller-Mcgrath D.E."/>
            <person name="Sieber C.M.K."/>
            <person name="Emerson J.B."/>
            <person name="Anantharaman K."/>
            <person name="Thomas B.C."/>
            <person name="Malmstrom R."/>
            <person name="Stieglmeier M."/>
            <person name="Klingl A."/>
            <person name="Woyke T."/>
            <person name="Ryan C.M."/>
            <person name="Banfield J.F."/>
        </authorList>
    </citation>
    <scope>NUCLEOTIDE SEQUENCE [LARGE SCALE GENOMIC DNA]</scope>
</reference>